<dbReference type="EMBL" id="LR746271">
    <property type="protein sequence ID" value="CAA7400436.1"/>
    <property type="molecule type" value="Genomic_DNA"/>
</dbReference>
<feature type="region of interest" description="Disordered" evidence="5">
    <location>
        <begin position="83"/>
        <end position="119"/>
    </location>
</feature>
<organism evidence="7 8">
    <name type="scientific">Spirodela intermedia</name>
    <name type="common">Intermediate duckweed</name>
    <dbReference type="NCBI Taxonomy" id="51605"/>
    <lineage>
        <taxon>Eukaryota</taxon>
        <taxon>Viridiplantae</taxon>
        <taxon>Streptophyta</taxon>
        <taxon>Embryophyta</taxon>
        <taxon>Tracheophyta</taxon>
        <taxon>Spermatophyta</taxon>
        <taxon>Magnoliopsida</taxon>
        <taxon>Liliopsida</taxon>
        <taxon>Araceae</taxon>
        <taxon>Lemnoideae</taxon>
        <taxon>Spirodela</taxon>
    </lineage>
</organism>
<protein>
    <recommendedName>
        <fullName evidence="6">RRM domain-containing protein</fullName>
    </recommendedName>
</protein>
<evidence type="ECO:0000256" key="5">
    <source>
        <dbReference type="SAM" id="MobiDB-lite"/>
    </source>
</evidence>
<dbReference type="PROSITE" id="PS50102">
    <property type="entry name" value="RRM"/>
    <property type="match status" value="1"/>
</dbReference>
<dbReference type="GO" id="GO:0003723">
    <property type="term" value="F:RNA binding"/>
    <property type="evidence" value="ECO:0007669"/>
    <property type="project" value="UniProtKB-UniRule"/>
</dbReference>
<feature type="compositionally biased region" description="Polar residues" evidence="5">
    <location>
        <begin position="134"/>
        <end position="143"/>
    </location>
</feature>
<feature type="region of interest" description="Disordered" evidence="5">
    <location>
        <begin position="134"/>
        <end position="194"/>
    </location>
</feature>
<feature type="compositionally biased region" description="Polar residues" evidence="5">
    <location>
        <begin position="83"/>
        <end position="105"/>
    </location>
</feature>
<accession>A0A7I8KSX3</accession>
<dbReference type="Pfam" id="PF00076">
    <property type="entry name" value="RRM_1"/>
    <property type="match status" value="1"/>
</dbReference>
<keyword evidence="2 4" id="KW-0694">RNA-binding</keyword>
<proteinExistence type="predicted"/>
<dbReference type="Proteomes" id="UP000663760">
    <property type="component" value="Chromosome 8"/>
</dbReference>
<reference evidence="7" key="1">
    <citation type="submission" date="2020-02" db="EMBL/GenBank/DDBJ databases">
        <authorList>
            <person name="Scholz U."/>
            <person name="Mascher M."/>
            <person name="Fiebig A."/>
        </authorList>
    </citation>
    <scope>NUCLEOTIDE SEQUENCE</scope>
</reference>
<gene>
    <name evidence="7" type="ORF">SI8410_08011114</name>
</gene>
<dbReference type="OrthoDB" id="10259687at2759"/>
<dbReference type="Gene3D" id="3.30.70.330">
    <property type="match status" value="1"/>
</dbReference>
<keyword evidence="8" id="KW-1185">Reference proteome</keyword>
<dbReference type="InterPro" id="IPR000504">
    <property type="entry name" value="RRM_dom"/>
</dbReference>
<evidence type="ECO:0000313" key="8">
    <source>
        <dbReference type="Proteomes" id="UP000663760"/>
    </source>
</evidence>
<dbReference type="InterPro" id="IPR012677">
    <property type="entry name" value="Nucleotide-bd_a/b_plait_sf"/>
</dbReference>
<dbReference type="SMART" id="SM00360">
    <property type="entry name" value="RRM"/>
    <property type="match status" value="1"/>
</dbReference>
<name>A0A7I8KSX3_SPIIN</name>
<dbReference type="InterPro" id="IPR052285">
    <property type="entry name" value="NEXT_complex_subunit"/>
</dbReference>
<dbReference type="PANTHER" id="PTHR13798:SF11">
    <property type="entry name" value="RNA-BINDING PROTEIN 7-RELATED"/>
    <property type="match status" value="1"/>
</dbReference>
<evidence type="ECO:0000256" key="4">
    <source>
        <dbReference type="PROSITE-ProRule" id="PRU00176"/>
    </source>
</evidence>
<evidence type="ECO:0000256" key="2">
    <source>
        <dbReference type="ARBA" id="ARBA00022884"/>
    </source>
</evidence>
<feature type="domain" description="RRM" evidence="6">
    <location>
        <begin position="7"/>
        <end position="86"/>
    </location>
</feature>
<comment type="subcellular location">
    <subcellularLocation>
        <location evidence="1">Nucleus</location>
        <location evidence="1">Nucleoplasm</location>
    </subcellularLocation>
</comment>
<evidence type="ECO:0000259" key="6">
    <source>
        <dbReference type="PROSITE" id="PS50102"/>
    </source>
</evidence>
<sequence>MARNPSCTMFIGNLDEKVTDRVLYEILIQVGRVVDLYIPMDKETNRHKGYAFAEYESEEIANYAVRLFSGLVCLHNRTLRFSMSGQDKPSQQHNGTPVTPKSTSLAPLPREKKPYQGSAELTDFRALTNSRYSAASVNPSPNSGLLPRLQHPLNPRESPVHRDESSWPGNCRSDYAHPASPTRPARGYVNGGVDSDYSRQVLSPMWVNADRSDFQHPVYPAHSRRP</sequence>
<evidence type="ECO:0000313" key="7">
    <source>
        <dbReference type="EMBL" id="CAA7400436.1"/>
    </source>
</evidence>
<dbReference type="SUPFAM" id="SSF54928">
    <property type="entry name" value="RNA-binding domain, RBD"/>
    <property type="match status" value="1"/>
</dbReference>
<evidence type="ECO:0000256" key="1">
    <source>
        <dbReference type="ARBA" id="ARBA00004642"/>
    </source>
</evidence>
<dbReference type="AlphaFoldDB" id="A0A7I8KSX3"/>
<evidence type="ECO:0000256" key="3">
    <source>
        <dbReference type="ARBA" id="ARBA00023242"/>
    </source>
</evidence>
<dbReference type="GO" id="GO:0005654">
    <property type="term" value="C:nucleoplasm"/>
    <property type="evidence" value="ECO:0007669"/>
    <property type="project" value="UniProtKB-SubCell"/>
</dbReference>
<keyword evidence="3" id="KW-0539">Nucleus</keyword>
<dbReference type="PANTHER" id="PTHR13798">
    <property type="entry name" value="RNA BINDING MOTIF RBM PROTEIN -RELATED"/>
    <property type="match status" value="1"/>
</dbReference>
<dbReference type="InterPro" id="IPR035979">
    <property type="entry name" value="RBD_domain_sf"/>
</dbReference>